<dbReference type="RefSeq" id="WP_002569194.1">
    <property type="nucleotide sequence ID" value="NZ_CABKUK010000006.1"/>
</dbReference>
<organism evidence="4 5">
    <name type="scientific">Enterocloster bolteae</name>
    <dbReference type="NCBI Taxonomy" id="208479"/>
    <lineage>
        <taxon>Bacteria</taxon>
        <taxon>Bacillati</taxon>
        <taxon>Bacillota</taxon>
        <taxon>Clostridia</taxon>
        <taxon>Lachnospirales</taxon>
        <taxon>Lachnospiraceae</taxon>
        <taxon>Enterocloster</taxon>
    </lineage>
</organism>
<dbReference type="PANTHER" id="PTHR33375:SF1">
    <property type="entry name" value="CHROMOSOME-PARTITIONING PROTEIN PARB-RELATED"/>
    <property type="match status" value="1"/>
</dbReference>
<dbReference type="EMBL" id="QRZM01000015">
    <property type="protein sequence ID" value="RGV72282.1"/>
    <property type="molecule type" value="Genomic_DNA"/>
</dbReference>
<dbReference type="InterPro" id="IPR003115">
    <property type="entry name" value="ParB_N"/>
</dbReference>
<comment type="similarity">
    <text evidence="1">Belongs to the ParB family.</text>
</comment>
<gene>
    <name evidence="4" type="ORF">DWW02_25040</name>
</gene>
<dbReference type="GO" id="GO:0003677">
    <property type="term" value="F:DNA binding"/>
    <property type="evidence" value="ECO:0007669"/>
    <property type="project" value="InterPro"/>
</dbReference>
<evidence type="ECO:0000313" key="5">
    <source>
        <dbReference type="Proteomes" id="UP000284543"/>
    </source>
</evidence>
<dbReference type="GO" id="GO:0007059">
    <property type="term" value="P:chromosome segregation"/>
    <property type="evidence" value="ECO:0007669"/>
    <property type="project" value="UniProtKB-KW"/>
</dbReference>
<keyword evidence="2" id="KW-0159">Chromosome partition</keyword>
<evidence type="ECO:0000313" key="4">
    <source>
        <dbReference type="EMBL" id="RGV72282.1"/>
    </source>
</evidence>
<dbReference type="Pfam" id="PF17762">
    <property type="entry name" value="HTH_ParB"/>
    <property type="match status" value="1"/>
</dbReference>
<proteinExistence type="inferred from homology"/>
<name>A0A412YXD4_9FIRM</name>
<comment type="caution">
    <text evidence="4">The sequence shown here is derived from an EMBL/GenBank/DDBJ whole genome shotgun (WGS) entry which is preliminary data.</text>
</comment>
<evidence type="ECO:0000256" key="1">
    <source>
        <dbReference type="ARBA" id="ARBA00006295"/>
    </source>
</evidence>
<sequence length="284" mass="32371">MKKQDFKVLKTKDLYPFPDNPFHVAEDETLSELAESIKEFGIVTPIITRPKEDGNGYEVIAGQRRVRASELAGINTIPAFVLPLDRDRAIITLVDSNLQRENILPSERAFAYKMKSEAMKRQGFRTDLTSSQVVTKLRTDDKVAQGFGVGRMTVQRFIRLTELIPPILQMVDEGRIALTPAVELSFLKKDEQEKLFATMESEEATPSLSQAQRMKSLSQSGRLDMDTIFAIMTEEKGNQKETVKIGMEKLKKYFPKGTTPKQMADTIIKLLERELQRKRNRDSR</sequence>
<dbReference type="SUPFAM" id="SSF109709">
    <property type="entry name" value="KorB DNA-binding domain-like"/>
    <property type="match status" value="1"/>
</dbReference>
<dbReference type="InterPro" id="IPR004437">
    <property type="entry name" value="ParB/RepB/Spo0J"/>
</dbReference>
<dbReference type="CDD" id="cd16407">
    <property type="entry name" value="ParB_N_like"/>
    <property type="match status" value="1"/>
</dbReference>
<dbReference type="SMART" id="SM00470">
    <property type="entry name" value="ParB"/>
    <property type="match status" value="1"/>
</dbReference>
<evidence type="ECO:0000256" key="2">
    <source>
        <dbReference type="ARBA" id="ARBA00022829"/>
    </source>
</evidence>
<dbReference type="Pfam" id="PF02195">
    <property type="entry name" value="ParB_N"/>
    <property type="match status" value="1"/>
</dbReference>
<dbReference type="PANTHER" id="PTHR33375">
    <property type="entry name" value="CHROMOSOME-PARTITIONING PROTEIN PARB-RELATED"/>
    <property type="match status" value="1"/>
</dbReference>
<dbReference type="AlphaFoldDB" id="A0A412YXD4"/>
<dbReference type="NCBIfam" id="TIGR00180">
    <property type="entry name" value="parB_part"/>
    <property type="match status" value="1"/>
</dbReference>
<dbReference type="InterPro" id="IPR050336">
    <property type="entry name" value="Chromosome_partition/occlusion"/>
</dbReference>
<dbReference type="SUPFAM" id="SSF110849">
    <property type="entry name" value="ParB/Sulfiredoxin"/>
    <property type="match status" value="1"/>
</dbReference>
<feature type="domain" description="ParB-like N-terminal" evidence="3">
    <location>
        <begin position="7"/>
        <end position="98"/>
    </location>
</feature>
<protein>
    <submittedName>
        <fullName evidence="4">ParB/RepB/Spo0J family partition protein</fullName>
    </submittedName>
</protein>
<dbReference type="Gene3D" id="1.10.10.2830">
    <property type="match status" value="1"/>
</dbReference>
<accession>A0A412YXD4</accession>
<evidence type="ECO:0000259" key="3">
    <source>
        <dbReference type="SMART" id="SM00470"/>
    </source>
</evidence>
<dbReference type="Proteomes" id="UP000284543">
    <property type="component" value="Unassembled WGS sequence"/>
</dbReference>
<dbReference type="GO" id="GO:0005694">
    <property type="term" value="C:chromosome"/>
    <property type="evidence" value="ECO:0007669"/>
    <property type="project" value="TreeGrafter"/>
</dbReference>
<dbReference type="KEGG" id="cbol:CGC65_29825"/>
<dbReference type="Gene3D" id="3.90.1530.30">
    <property type="match status" value="1"/>
</dbReference>
<dbReference type="InterPro" id="IPR036086">
    <property type="entry name" value="ParB/Sulfiredoxin_sf"/>
</dbReference>
<dbReference type="InterPro" id="IPR041468">
    <property type="entry name" value="HTH_ParB/Spo0J"/>
</dbReference>
<reference evidence="4 5" key="1">
    <citation type="submission" date="2018-08" db="EMBL/GenBank/DDBJ databases">
        <title>A genome reference for cultivated species of the human gut microbiota.</title>
        <authorList>
            <person name="Zou Y."/>
            <person name="Xue W."/>
            <person name="Luo G."/>
        </authorList>
    </citation>
    <scope>NUCLEOTIDE SEQUENCE [LARGE SCALE GENOMIC DNA]</scope>
    <source>
        <strain evidence="4 5">AF14-18</strain>
    </source>
</reference>